<dbReference type="SUPFAM" id="SSF54106">
    <property type="entry name" value="LysM domain"/>
    <property type="match status" value="1"/>
</dbReference>
<reference evidence="3 4" key="1">
    <citation type="submission" date="2016-10" db="EMBL/GenBank/DDBJ databases">
        <authorList>
            <person name="de Groot N.N."/>
        </authorList>
    </citation>
    <scope>NUCLEOTIDE SEQUENCE [LARGE SCALE GENOMIC DNA]</scope>
    <source>
        <strain evidence="3 4">ATCC 51327</strain>
    </source>
</reference>
<name>A0A1I4F4H8_9FIRM</name>
<protein>
    <submittedName>
        <fullName evidence="3">LysM domain-containing protein</fullName>
    </submittedName>
</protein>
<gene>
    <name evidence="3" type="ORF">SAMN02983006_00205</name>
</gene>
<dbReference type="AlphaFoldDB" id="A0A1I4F4H8"/>
<dbReference type="PROSITE" id="PS51782">
    <property type="entry name" value="LYSM"/>
    <property type="match status" value="1"/>
</dbReference>
<evidence type="ECO:0000259" key="2">
    <source>
        <dbReference type="PROSITE" id="PS51782"/>
    </source>
</evidence>
<dbReference type="RefSeq" id="WP_089858278.1">
    <property type="nucleotide sequence ID" value="NZ_FOTI01000002.1"/>
</dbReference>
<dbReference type="Gene3D" id="3.10.350.10">
    <property type="entry name" value="LysM domain"/>
    <property type="match status" value="1"/>
</dbReference>
<proteinExistence type="predicted"/>
<keyword evidence="1" id="KW-1133">Transmembrane helix</keyword>
<organism evidence="3 4">
    <name type="scientific">Halanaerobium salsuginis</name>
    <dbReference type="NCBI Taxonomy" id="29563"/>
    <lineage>
        <taxon>Bacteria</taxon>
        <taxon>Bacillati</taxon>
        <taxon>Bacillota</taxon>
        <taxon>Clostridia</taxon>
        <taxon>Halanaerobiales</taxon>
        <taxon>Halanaerobiaceae</taxon>
        <taxon>Halanaerobium</taxon>
    </lineage>
</organism>
<keyword evidence="1" id="KW-0472">Membrane</keyword>
<evidence type="ECO:0000313" key="3">
    <source>
        <dbReference type="EMBL" id="SFL12180.1"/>
    </source>
</evidence>
<dbReference type="STRING" id="29563.SAMN02983006_00205"/>
<dbReference type="InterPro" id="IPR036779">
    <property type="entry name" value="LysM_dom_sf"/>
</dbReference>
<dbReference type="CDD" id="cd00118">
    <property type="entry name" value="LysM"/>
    <property type="match status" value="1"/>
</dbReference>
<keyword evidence="4" id="KW-1185">Reference proteome</keyword>
<dbReference type="EMBL" id="FOTI01000002">
    <property type="protein sequence ID" value="SFL12180.1"/>
    <property type="molecule type" value="Genomic_DNA"/>
</dbReference>
<dbReference type="InterPro" id="IPR018392">
    <property type="entry name" value="LysM"/>
</dbReference>
<sequence>MQNINNYSLHYQVKVKDKGLFVGLSGKKLIKVKLIKMILSILSLALIITILFSFIGAGENTNSFISYEVQKGESIWSIAAQYYGPQVDLRKAVYRIKQFNKISSAVIVPGQILTIPLD</sequence>
<feature type="domain" description="LysM" evidence="2">
    <location>
        <begin position="65"/>
        <end position="115"/>
    </location>
</feature>
<dbReference type="Proteomes" id="UP000199006">
    <property type="component" value="Unassembled WGS sequence"/>
</dbReference>
<evidence type="ECO:0000256" key="1">
    <source>
        <dbReference type="SAM" id="Phobius"/>
    </source>
</evidence>
<dbReference type="Pfam" id="PF01476">
    <property type="entry name" value="LysM"/>
    <property type="match status" value="1"/>
</dbReference>
<feature type="transmembrane region" description="Helical" evidence="1">
    <location>
        <begin position="37"/>
        <end position="57"/>
    </location>
</feature>
<keyword evidence="1" id="KW-0812">Transmembrane</keyword>
<dbReference type="OrthoDB" id="1716479at2"/>
<accession>A0A1I4F4H8</accession>
<evidence type="ECO:0000313" key="4">
    <source>
        <dbReference type="Proteomes" id="UP000199006"/>
    </source>
</evidence>
<dbReference type="SMART" id="SM00257">
    <property type="entry name" value="LysM"/>
    <property type="match status" value="1"/>
</dbReference>